<protein>
    <submittedName>
        <fullName evidence="1">Uncharacterized protein</fullName>
    </submittedName>
</protein>
<proteinExistence type="predicted"/>
<evidence type="ECO:0000313" key="1">
    <source>
        <dbReference type="EMBL" id="KAL1189668.1"/>
    </source>
</evidence>
<keyword evidence="2" id="KW-1185">Reference proteome</keyword>
<accession>A0ABD0Z5B5</accession>
<evidence type="ECO:0000313" key="2">
    <source>
        <dbReference type="Proteomes" id="UP001558713"/>
    </source>
</evidence>
<dbReference type="EMBL" id="JBANAX010000890">
    <property type="protein sequence ID" value="KAL1189668.1"/>
    <property type="molecule type" value="Genomic_DNA"/>
</dbReference>
<organism evidence="1 2">
    <name type="scientific">Cardamine amara subsp. amara</name>
    <dbReference type="NCBI Taxonomy" id="228776"/>
    <lineage>
        <taxon>Eukaryota</taxon>
        <taxon>Viridiplantae</taxon>
        <taxon>Streptophyta</taxon>
        <taxon>Embryophyta</taxon>
        <taxon>Tracheophyta</taxon>
        <taxon>Spermatophyta</taxon>
        <taxon>Magnoliopsida</taxon>
        <taxon>eudicotyledons</taxon>
        <taxon>Gunneridae</taxon>
        <taxon>Pentapetalae</taxon>
        <taxon>rosids</taxon>
        <taxon>malvids</taxon>
        <taxon>Brassicales</taxon>
        <taxon>Brassicaceae</taxon>
        <taxon>Cardamineae</taxon>
        <taxon>Cardamine</taxon>
    </lineage>
</organism>
<dbReference type="PANTHER" id="PTHR33879:SF3">
    <property type="entry name" value="17.6 KDA CLASS II HEAT SHOCK PROTEIN-RELATED"/>
    <property type="match status" value="1"/>
</dbReference>
<comment type="caution">
    <text evidence="1">The sequence shown here is derived from an EMBL/GenBank/DDBJ whole genome shotgun (WGS) entry which is preliminary data.</text>
</comment>
<dbReference type="Proteomes" id="UP001558713">
    <property type="component" value="Unassembled WGS sequence"/>
</dbReference>
<sequence>MNGGGGRDVRAYMVEIHPGVTKILVRTNEVSSLGLSLYELELDVWRFRLPESTRPDLVTVNCDVDGELVVTVPKIEDLSSCTVILM</sequence>
<gene>
    <name evidence="1" type="ORF">V5N11_006120</name>
</gene>
<dbReference type="PANTHER" id="PTHR33879">
    <property type="entry name" value="17.6 KDA CLASS II HEAT SHOCK PROTEIN-RELATED"/>
    <property type="match status" value="1"/>
</dbReference>
<name>A0ABD0Z5B5_CARAN</name>
<reference evidence="1 2" key="1">
    <citation type="submission" date="2024-04" db="EMBL/GenBank/DDBJ databases">
        <title>Genome assembly C_amara_ONT_v2.</title>
        <authorList>
            <person name="Yant L."/>
            <person name="Moore C."/>
            <person name="Slenker M."/>
        </authorList>
    </citation>
    <scope>NUCLEOTIDE SEQUENCE [LARGE SCALE GENOMIC DNA]</scope>
    <source>
        <tissue evidence="1">Leaf</tissue>
    </source>
</reference>
<dbReference type="AlphaFoldDB" id="A0ABD0Z5B5"/>